<proteinExistence type="predicted"/>
<sequence>MRLVFGPDDLEAYAAVRDRLRLHIVAWARRRGMHAEPSLVAAALDHKHGVDGRLGHWTRAHVADALAIWFPRTVALLEDDREAVPLALHALIGFLADQDWLDPRSDAPGELHSQITDSTPALHDALDDERNHDLGTFWAVQMLRHGVPTADPAAVARFLTKVHTGELQVDRAALAEITRRQRTEEPDVAAEPPELSAELPPVLLPGAARMLAAADSSIALARLRAFTRWVRAGRAVTREGRLLLGDAKAVADALDLDHFSRDRARTSDELPEITLLLAWARQARLVRVVHGRLLQVRSSAPLLSRPIELWKRAFEAIGGIGEHFGGSNVFGAPSLFGMSLGDAFPILLRLLYAAGGDPIPVELFHRVVRDTVNRRMGCVVDDLAGDAEHRLWRRDVTALLDALELLGAVHLEESLDGDNHEQLTALAGRDDPDPTLVSLTPIGLWGVRELLTEQGVHVPEIGELVDEEIEYVCVRVSRLRREVAEAELTAWVQARRPRAAAQEILRYLQRAEDVGHRELAVFALSRAGTPAREVARYRRDRPSGVPAHWTPSPGTPTRLECDARTRPA</sequence>
<feature type="region of interest" description="Disordered" evidence="1">
    <location>
        <begin position="538"/>
        <end position="568"/>
    </location>
</feature>
<reference evidence="2" key="1">
    <citation type="submission" date="2021-04" db="EMBL/GenBank/DDBJ databases">
        <title>Pseudonocardia sp. nov., isolated from sandy soil of mangrove forest.</title>
        <authorList>
            <person name="Zan Z."/>
            <person name="Huang R."/>
            <person name="Liu W."/>
        </authorList>
    </citation>
    <scope>NUCLEOTIDE SEQUENCE</scope>
    <source>
        <strain evidence="2">S2-4</strain>
    </source>
</reference>
<dbReference type="Proteomes" id="UP001165283">
    <property type="component" value="Unassembled WGS sequence"/>
</dbReference>
<evidence type="ECO:0000256" key="1">
    <source>
        <dbReference type="SAM" id="MobiDB-lite"/>
    </source>
</evidence>
<gene>
    <name evidence="2" type="ORF">KDL28_31380</name>
</gene>
<evidence type="ECO:0000313" key="3">
    <source>
        <dbReference type="Proteomes" id="UP001165283"/>
    </source>
</evidence>
<name>A0ABT1A971_9PSEU</name>
<feature type="compositionally biased region" description="Basic and acidic residues" evidence="1">
    <location>
        <begin position="559"/>
        <end position="568"/>
    </location>
</feature>
<accession>A0ABT1A971</accession>
<dbReference type="EMBL" id="JAGSOV010000068">
    <property type="protein sequence ID" value="MCO1659581.1"/>
    <property type="molecule type" value="Genomic_DNA"/>
</dbReference>
<evidence type="ECO:0000313" key="2">
    <source>
        <dbReference type="EMBL" id="MCO1659581.1"/>
    </source>
</evidence>
<dbReference type="RefSeq" id="WP_252444409.1">
    <property type="nucleotide sequence ID" value="NZ_JAGSOV010000068.1"/>
</dbReference>
<organism evidence="2 3">
    <name type="scientific">Pseudonocardia humida</name>
    <dbReference type="NCBI Taxonomy" id="2800819"/>
    <lineage>
        <taxon>Bacteria</taxon>
        <taxon>Bacillati</taxon>
        <taxon>Actinomycetota</taxon>
        <taxon>Actinomycetes</taxon>
        <taxon>Pseudonocardiales</taxon>
        <taxon>Pseudonocardiaceae</taxon>
        <taxon>Pseudonocardia</taxon>
    </lineage>
</organism>
<keyword evidence="3" id="KW-1185">Reference proteome</keyword>
<protein>
    <submittedName>
        <fullName evidence="2">Uncharacterized protein</fullName>
    </submittedName>
</protein>
<comment type="caution">
    <text evidence="2">The sequence shown here is derived from an EMBL/GenBank/DDBJ whole genome shotgun (WGS) entry which is preliminary data.</text>
</comment>